<reference evidence="1 2" key="1">
    <citation type="submission" date="2018-06" db="EMBL/GenBank/DDBJ databases">
        <authorList>
            <consortium name="Pathogen Informatics"/>
            <person name="Doyle S."/>
        </authorList>
    </citation>
    <scope>NUCLEOTIDE SEQUENCE [LARGE SCALE GENOMIC DNA]</scope>
    <source>
        <strain evidence="1 2">NCTC12877</strain>
    </source>
</reference>
<dbReference type="AlphaFoldDB" id="A0A378R3W0"/>
<dbReference type="Proteomes" id="UP000254065">
    <property type="component" value="Unassembled WGS sequence"/>
</dbReference>
<proteinExistence type="predicted"/>
<dbReference type="STRING" id="1122244.GCA_000426885_00040"/>
<sequence length="96" mass="10952">MTDTETQKPLILTVDEFLDADFSSEKLLGSALYLMYHEIPEIKQLIDSNADKLGNGYCFGDIHYFDSQLYERIRIQLSLASDKSVELTVFLTKPAE</sequence>
<keyword evidence="2" id="KW-1185">Reference proteome</keyword>
<name>A0A378R3W0_9GAMM</name>
<dbReference type="EMBL" id="UGQB01000004">
    <property type="protein sequence ID" value="STZ08570.1"/>
    <property type="molecule type" value="Genomic_DNA"/>
</dbReference>
<gene>
    <name evidence="1" type="ORF">NCTC12877_01574</name>
</gene>
<accession>A0A378R3W0</accession>
<organism evidence="1 2">
    <name type="scientific">Moraxella caprae</name>
    <dbReference type="NCBI Taxonomy" id="90240"/>
    <lineage>
        <taxon>Bacteria</taxon>
        <taxon>Pseudomonadati</taxon>
        <taxon>Pseudomonadota</taxon>
        <taxon>Gammaproteobacteria</taxon>
        <taxon>Moraxellales</taxon>
        <taxon>Moraxellaceae</taxon>
        <taxon>Moraxella</taxon>
    </lineage>
</organism>
<dbReference type="RefSeq" id="WP_029102006.1">
    <property type="nucleotide sequence ID" value="NZ_UGQB01000004.1"/>
</dbReference>
<evidence type="ECO:0000313" key="1">
    <source>
        <dbReference type="EMBL" id="STZ08570.1"/>
    </source>
</evidence>
<protein>
    <submittedName>
        <fullName evidence="1">Uncharacterized protein</fullName>
    </submittedName>
</protein>
<evidence type="ECO:0000313" key="2">
    <source>
        <dbReference type="Proteomes" id="UP000254065"/>
    </source>
</evidence>